<comment type="similarity">
    <text evidence="1">Belongs to the LysR transcriptional regulatory family.</text>
</comment>
<sequence length="303" mass="33175">MRQLNDLDLKLLRVFTTIVESGGLAPAQLALNVSQSTLSTQLAELEKRLGFRLCRRGRAGFALTAAGEKLYGASGELFSAVERFQKVTADVSGEMKGTLRIGTVDAMLSNPDFDLPAILGAFAGRAPSVVLELSTDSPDAMARAVSDGTRDIAIGPFVKPPRQASTDVAYLPLYRERQAMFCAEGHPLFGRRKVTLADIRGHAFVARRYLHLFDLEIIGHLKAGAVVDQMEAQAALILSGRFVGFLPIHYAEMVGRERRLQKLPLGPAGEYESPFFLLHKRHAEDNVVLRSFLNRVAESRKAG</sequence>
<dbReference type="Pfam" id="PF03466">
    <property type="entry name" value="LysR_substrate"/>
    <property type="match status" value="1"/>
</dbReference>
<dbReference type="CDD" id="cd05466">
    <property type="entry name" value="PBP2_LTTR_substrate"/>
    <property type="match status" value="1"/>
</dbReference>
<evidence type="ECO:0000256" key="3">
    <source>
        <dbReference type="ARBA" id="ARBA00023125"/>
    </source>
</evidence>
<dbReference type="InterPro" id="IPR036390">
    <property type="entry name" value="WH_DNA-bd_sf"/>
</dbReference>
<dbReference type="Gene3D" id="3.40.190.290">
    <property type="match status" value="1"/>
</dbReference>
<proteinExistence type="inferred from homology"/>
<dbReference type="SUPFAM" id="SSF53850">
    <property type="entry name" value="Periplasmic binding protein-like II"/>
    <property type="match status" value="1"/>
</dbReference>
<dbReference type="InterPro" id="IPR005119">
    <property type="entry name" value="LysR_subst-bd"/>
</dbReference>
<evidence type="ECO:0000256" key="4">
    <source>
        <dbReference type="ARBA" id="ARBA00023163"/>
    </source>
</evidence>
<evidence type="ECO:0000313" key="7">
    <source>
        <dbReference type="Proteomes" id="UP001271769"/>
    </source>
</evidence>
<dbReference type="Proteomes" id="UP001271769">
    <property type="component" value="Unassembled WGS sequence"/>
</dbReference>
<gene>
    <name evidence="6" type="ORF">SMD31_12230</name>
</gene>
<name>A0ABU5E1K7_9PROT</name>
<dbReference type="SUPFAM" id="SSF46785">
    <property type="entry name" value="Winged helix' DNA-binding domain"/>
    <property type="match status" value="1"/>
</dbReference>
<reference evidence="6 7" key="1">
    <citation type="journal article" date="2013" name="Antonie Van Leeuwenhoek">
        <title>Dongia rigui sp. nov., isolated from freshwater of a large wetland in Korea.</title>
        <authorList>
            <person name="Baik K.S."/>
            <person name="Hwang Y.M."/>
            <person name="Choi J.S."/>
            <person name="Kwon J."/>
            <person name="Seong C.N."/>
        </authorList>
    </citation>
    <scope>NUCLEOTIDE SEQUENCE [LARGE SCALE GENOMIC DNA]</scope>
    <source>
        <strain evidence="6 7">04SU4-P</strain>
    </source>
</reference>
<dbReference type="EMBL" id="JAXCLX010000002">
    <property type="protein sequence ID" value="MDY0872701.1"/>
    <property type="molecule type" value="Genomic_DNA"/>
</dbReference>
<dbReference type="PANTHER" id="PTHR30126:SF98">
    <property type="entry name" value="HTH-TYPE TRANSCRIPTIONAL ACTIVATOR BAUR"/>
    <property type="match status" value="1"/>
</dbReference>
<evidence type="ECO:0000313" key="6">
    <source>
        <dbReference type="EMBL" id="MDY0872701.1"/>
    </source>
</evidence>
<dbReference type="Gene3D" id="1.10.10.10">
    <property type="entry name" value="Winged helix-like DNA-binding domain superfamily/Winged helix DNA-binding domain"/>
    <property type="match status" value="1"/>
</dbReference>
<comment type="caution">
    <text evidence="6">The sequence shown here is derived from an EMBL/GenBank/DDBJ whole genome shotgun (WGS) entry which is preliminary data.</text>
</comment>
<protein>
    <submittedName>
        <fullName evidence="6">LysR family transcriptional regulator</fullName>
    </submittedName>
</protein>
<evidence type="ECO:0000259" key="5">
    <source>
        <dbReference type="PROSITE" id="PS50931"/>
    </source>
</evidence>
<keyword evidence="3" id="KW-0238">DNA-binding</keyword>
<keyword evidence="2" id="KW-0805">Transcription regulation</keyword>
<dbReference type="PANTHER" id="PTHR30126">
    <property type="entry name" value="HTH-TYPE TRANSCRIPTIONAL REGULATOR"/>
    <property type="match status" value="1"/>
</dbReference>
<dbReference type="InterPro" id="IPR036388">
    <property type="entry name" value="WH-like_DNA-bd_sf"/>
</dbReference>
<keyword evidence="7" id="KW-1185">Reference proteome</keyword>
<dbReference type="Pfam" id="PF00126">
    <property type="entry name" value="HTH_1"/>
    <property type="match status" value="1"/>
</dbReference>
<evidence type="ECO:0000256" key="1">
    <source>
        <dbReference type="ARBA" id="ARBA00009437"/>
    </source>
</evidence>
<dbReference type="InterPro" id="IPR000847">
    <property type="entry name" value="LysR_HTH_N"/>
</dbReference>
<dbReference type="RefSeq" id="WP_320501175.1">
    <property type="nucleotide sequence ID" value="NZ_JAXCLX010000002.1"/>
</dbReference>
<accession>A0ABU5E1K7</accession>
<keyword evidence="4" id="KW-0804">Transcription</keyword>
<feature type="domain" description="HTH lysR-type" evidence="5">
    <location>
        <begin position="7"/>
        <end position="64"/>
    </location>
</feature>
<evidence type="ECO:0000256" key="2">
    <source>
        <dbReference type="ARBA" id="ARBA00023015"/>
    </source>
</evidence>
<organism evidence="6 7">
    <name type="scientific">Dongia rigui</name>
    <dbReference type="NCBI Taxonomy" id="940149"/>
    <lineage>
        <taxon>Bacteria</taxon>
        <taxon>Pseudomonadati</taxon>
        <taxon>Pseudomonadota</taxon>
        <taxon>Alphaproteobacteria</taxon>
        <taxon>Rhodospirillales</taxon>
        <taxon>Dongiaceae</taxon>
        <taxon>Dongia</taxon>
    </lineage>
</organism>
<dbReference type="PROSITE" id="PS50931">
    <property type="entry name" value="HTH_LYSR"/>
    <property type="match status" value="1"/>
</dbReference>